<dbReference type="InterPro" id="IPR027417">
    <property type="entry name" value="P-loop_NTPase"/>
</dbReference>
<dbReference type="InterPro" id="IPR003593">
    <property type="entry name" value="AAA+_ATPase"/>
</dbReference>
<dbReference type="CDD" id="cd03225">
    <property type="entry name" value="ABC_cobalt_CbiO_domain1"/>
    <property type="match status" value="1"/>
</dbReference>
<evidence type="ECO:0000256" key="2">
    <source>
        <dbReference type="ARBA" id="ARBA00022741"/>
    </source>
</evidence>
<dbReference type="GO" id="GO:0005524">
    <property type="term" value="F:ATP binding"/>
    <property type="evidence" value="ECO:0007669"/>
    <property type="project" value="UniProtKB-KW"/>
</dbReference>
<dbReference type="Gene3D" id="3.40.50.300">
    <property type="entry name" value="P-loop containing nucleotide triphosphate hydrolases"/>
    <property type="match status" value="1"/>
</dbReference>
<dbReference type="PROSITE" id="PS50893">
    <property type="entry name" value="ABC_TRANSPORTER_2"/>
    <property type="match status" value="1"/>
</dbReference>
<dbReference type="PANTHER" id="PTHR43119">
    <property type="entry name" value="ABC TRANSPORT PROTEIN ATP-BINDING COMPONENT-RELATED"/>
    <property type="match status" value="1"/>
</dbReference>
<dbReference type="EMBL" id="CP036526">
    <property type="protein sequence ID" value="QDT13887.1"/>
    <property type="molecule type" value="Genomic_DNA"/>
</dbReference>
<dbReference type="InterPro" id="IPR015856">
    <property type="entry name" value="ABC_transpr_CbiO/EcfA_su"/>
</dbReference>
<dbReference type="InterPro" id="IPR003439">
    <property type="entry name" value="ABC_transporter-like_ATP-bd"/>
</dbReference>
<evidence type="ECO:0000313" key="5">
    <source>
        <dbReference type="EMBL" id="QDT13887.1"/>
    </source>
</evidence>
<proteinExistence type="predicted"/>
<evidence type="ECO:0000313" key="6">
    <source>
        <dbReference type="Proteomes" id="UP000319817"/>
    </source>
</evidence>
<dbReference type="AlphaFoldDB" id="A0A517P3E5"/>
<evidence type="ECO:0000256" key="1">
    <source>
        <dbReference type="ARBA" id="ARBA00022448"/>
    </source>
</evidence>
<protein>
    <submittedName>
        <fullName evidence="5">Putative ABC transporter ATP-binding protein YbbL</fullName>
    </submittedName>
</protein>
<dbReference type="GO" id="GO:0016887">
    <property type="term" value="F:ATP hydrolysis activity"/>
    <property type="evidence" value="ECO:0007669"/>
    <property type="project" value="InterPro"/>
</dbReference>
<dbReference type="OrthoDB" id="9785080at2"/>
<name>A0A517P3E5_9BACT</name>
<accession>A0A517P3E5</accession>
<keyword evidence="6" id="KW-1185">Reference proteome</keyword>
<evidence type="ECO:0000259" key="4">
    <source>
        <dbReference type="PROSITE" id="PS50893"/>
    </source>
</evidence>
<dbReference type="RefSeq" id="WP_145421828.1">
    <property type="nucleotide sequence ID" value="NZ_CP036526.1"/>
</dbReference>
<keyword evidence="3 5" id="KW-0067">ATP-binding</keyword>
<evidence type="ECO:0000256" key="3">
    <source>
        <dbReference type="ARBA" id="ARBA00022840"/>
    </source>
</evidence>
<organism evidence="5 6">
    <name type="scientific">Stieleria marina</name>
    <dbReference type="NCBI Taxonomy" id="1930275"/>
    <lineage>
        <taxon>Bacteria</taxon>
        <taxon>Pseudomonadati</taxon>
        <taxon>Planctomycetota</taxon>
        <taxon>Planctomycetia</taxon>
        <taxon>Pirellulales</taxon>
        <taxon>Pirellulaceae</taxon>
        <taxon>Stieleria</taxon>
    </lineage>
</organism>
<sequence length="224" mass="24369">MPDRLIEICELTRLIPGTDQALLDQLNLTVQSGDRIGLAGASGSGKTTLMRAIAALDPVSSGKLVFQGDPVCDMPQYRRRVIYLHQRPAMMAGTVRQNLQLPFTLTACKTTFDESRLTDWFEGLGKPASILDQDVATLSGGEQQIVALLRAIQLDPAVLLLDEPTASLDAEAVQQFEQLVGHWMAGATERAFVWTSHDSAQLERVTGRRVIIANGKVSQPSVTT</sequence>
<reference evidence="5 6" key="1">
    <citation type="submission" date="2019-02" db="EMBL/GenBank/DDBJ databases">
        <title>Deep-cultivation of Planctomycetes and their phenomic and genomic characterization uncovers novel biology.</title>
        <authorList>
            <person name="Wiegand S."/>
            <person name="Jogler M."/>
            <person name="Boedeker C."/>
            <person name="Pinto D."/>
            <person name="Vollmers J."/>
            <person name="Rivas-Marin E."/>
            <person name="Kohn T."/>
            <person name="Peeters S.H."/>
            <person name="Heuer A."/>
            <person name="Rast P."/>
            <person name="Oberbeckmann S."/>
            <person name="Bunk B."/>
            <person name="Jeske O."/>
            <person name="Meyerdierks A."/>
            <person name="Storesund J.E."/>
            <person name="Kallscheuer N."/>
            <person name="Luecker S."/>
            <person name="Lage O.M."/>
            <person name="Pohl T."/>
            <person name="Merkel B.J."/>
            <person name="Hornburger P."/>
            <person name="Mueller R.-W."/>
            <person name="Bruemmer F."/>
            <person name="Labrenz M."/>
            <person name="Spormann A.M."/>
            <person name="Op den Camp H."/>
            <person name="Overmann J."/>
            <person name="Amann R."/>
            <person name="Jetten M.S.M."/>
            <person name="Mascher T."/>
            <person name="Medema M.H."/>
            <person name="Devos D.P."/>
            <person name="Kaster A.-K."/>
            <person name="Ovreas L."/>
            <person name="Rohde M."/>
            <person name="Galperin M.Y."/>
            <person name="Jogler C."/>
        </authorList>
    </citation>
    <scope>NUCLEOTIDE SEQUENCE [LARGE SCALE GENOMIC DNA]</scope>
    <source>
        <strain evidence="5 6">K23_9</strain>
    </source>
</reference>
<dbReference type="PANTHER" id="PTHR43119:SF1">
    <property type="entry name" value="ABC TRANSPORTER DOMAIN-CONTAINING PROTEIN"/>
    <property type="match status" value="1"/>
</dbReference>
<keyword evidence="1" id="KW-0813">Transport</keyword>
<dbReference type="SUPFAM" id="SSF52540">
    <property type="entry name" value="P-loop containing nucleoside triphosphate hydrolases"/>
    <property type="match status" value="1"/>
</dbReference>
<gene>
    <name evidence="5" type="primary">ybbL</name>
    <name evidence="5" type="ORF">K239x_59070</name>
</gene>
<dbReference type="Proteomes" id="UP000319817">
    <property type="component" value="Chromosome"/>
</dbReference>
<dbReference type="GO" id="GO:0016020">
    <property type="term" value="C:membrane"/>
    <property type="evidence" value="ECO:0007669"/>
    <property type="project" value="InterPro"/>
</dbReference>
<keyword evidence="2" id="KW-0547">Nucleotide-binding</keyword>
<dbReference type="GO" id="GO:0055085">
    <property type="term" value="P:transmembrane transport"/>
    <property type="evidence" value="ECO:0007669"/>
    <property type="project" value="InterPro"/>
</dbReference>
<dbReference type="Pfam" id="PF00005">
    <property type="entry name" value="ABC_tran"/>
    <property type="match status" value="1"/>
</dbReference>
<feature type="domain" description="ABC transporter" evidence="4">
    <location>
        <begin position="6"/>
        <end position="224"/>
    </location>
</feature>
<dbReference type="SMART" id="SM00382">
    <property type="entry name" value="AAA"/>
    <property type="match status" value="1"/>
</dbReference>